<evidence type="ECO:0000256" key="1">
    <source>
        <dbReference type="SAM" id="MobiDB-lite"/>
    </source>
</evidence>
<name>A0A381YXF6_9ZZZZ</name>
<gene>
    <name evidence="3" type="ORF">METZ01_LOCUS134155</name>
</gene>
<dbReference type="Pfam" id="PF09723">
    <property type="entry name" value="Zn_ribbon_8"/>
    <property type="match status" value="1"/>
</dbReference>
<evidence type="ECO:0000313" key="3">
    <source>
        <dbReference type="EMBL" id="SVA81301.1"/>
    </source>
</evidence>
<evidence type="ECO:0000259" key="2">
    <source>
        <dbReference type="SMART" id="SM00834"/>
    </source>
</evidence>
<dbReference type="InterPro" id="IPR013429">
    <property type="entry name" value="Regulatory_FmdB_Zinc_ribbon"/>
</dbReference>
<protein>
    <recommendedName>
        <fullName evidence="2">Putative regulatory protein FmdB zinc ribbon domain-containing protein</fullName>
    </recommendedName>
</protein>
<accession>A0A381YXF6</accession>
<reference evidence="3" key="1">
    <citation type="submission" date="2018-05" db="EMBL/GenBank/DDBJ databases">
        <authorList>
            <person name="Lanie J.A."/>
            <person name="Ng W.-L."/>
            <person name="Kazmierczak K.M."/>
            <person name="Andrzejewski T.M."/>
            <person name="Davidsen T.M."/>
            <person name="Wayne K.J."/>
            <person name="Tettelin H."/>
            <person name="Glass J.I."/>
            <person name="Rusch D."/>
            <person name="Podicherti R."/>
            <person name="Tsui H.-C.T."/>
            <person name="Winkler M.E."/>
        </authorList>
    </citation>
    <scope>NUCLEOTIDE SEQUENCE</scope>
</reference>
<organism evidence="3">
    <name type="scientific">marine metagenome</name>
    <dbReference type="NCBI Taxonomy" id="408172"/>
    <lineage>
        <taxon>unclassified sequences</taxon>
        <taxon>metagenomes</taxon>
        <taxon>ecological metagenomes</taxon>
    </lineage>
</organism>
<dbReference type="AlphaFoldDB" id="A0A381YXF6"/>
<proteinExistence type="predicted"/>
<dbReference type="SMART" id="SM00834">
    <property type="entry name" value="CxxC_CXXC_SSSS"/>
    <property type="match status" value="1"/>
</dbReference>
<feature type="compositionally biased region" description="Polar residues" evidence="1">
    <location>
        <begin position="98"/>
        <end position="107"/>
    </location>
</feature>
<feature type="domain" description="Putative regulatory protein FmdB zinc ribbon" evidence="2">
    <location>
        <begin position="1"/>
        <end position="42"/>
    </location>
</feature>
<feature type="region of interest" description="Disordered" evidence="1">
    <location>
        <begin position="81"/>
        <end position="116"/>
    </location>
</feature>
<sequence length="116" mass="13633">MPLYDFECEPCAYYTEIRQPMSEPSFLECPICGQETLKKVFINAPQAFVRGEPTSIGQLAERNWDNMGYYEKTDRTIKDQIKKGGMTDEQKEKRNQHQKIMSMTPDQQMKWVREGD</sequence>
<feature type="compositionally biased region" description="Basic and acidic residues" evidence="1">
    <location>
        <begin position="81"/>
        <end position="95"/>
    </location>
</feature>
<dbReference type="NCBIfam" id="TIGR02605">
    <property type="entry name" value="CxxC_CxxC_SSSS"/>
    <property type="match status" value="1"/>
</dbReference>
<dbReference type="EMBL" id="UINC01019224">
    <property type="protein sequence ID" value="SVA81301.1"/>
    <property type="molecule type" value="Genomic_DNA"/>
</dbReference>